<dbReference type="EnsemblPlants" id="Kaladp0044s0037.1.v1.1">
    <property type="protein sequence ID" value="Kaladp0044s0037.1.v1.1"/>
    <property type="gene ID" value="Kaladp0044s0037.v1.1"/>
</dbReference>
<accession>A0A7N0ZW35</accession>
<protein>
    <submittedName>
        <fullName evidence="1">Uncharacterized protein</fullName>
    </submittedName>
</protein>
<evidence type="ECO:0000313" key="2">
    <source>
        <dbReference type="Proteomes" id="UP000594263"/>
    </source>
</evidence>
<sequence>MNSIPNKSQHFLLFNSLNQLIFSLSSIFTSQSTTSPRFISPTTTLSPSNLHLSTNYISLHRTITTLSPSLPTSILHHKIHTTSLLLSPTVDLSQPQHPWRSLISSRSRRPAAAGAGKLAASNVVVGWRRGSCGG</sequence>
<name>A0A7N0ZW35_KALFE</name>
<dbReference type="Proteomes" id="UP000594263">
    <property type="component" value="Unplaced"/>
</dbReference>
<dbReference type="Gramene" id="Kaladp0044s0037.1.v1.1">
    <property type="protein sequence ID" value="Kaladp0044s0037.1.v1.1"/>
    <property type="gene ID" value="Kaladp0044s0037.v1.1"/>
</dbReference>
<reference evidence="1" key="1">
    <citation type="submission" date="2021-01" db="UniProtKB">
        <authorList>
            <consortium name="EnsemblPlants"/>
        </authorList>
    </citation>
    <scope>IDENTIFICATION</scope>
</reference>
<evidence type="ECO:0000313" key="1">
    <source>
        <dbReference type="EnsemblPlants" id="Kaladp0044s0037.1.v1.1"/>
    </source>
</evidence>
<proteinExistence type="predicted"/>
<dbReference type="AlphaFoldDB" id="A0A7N0ZW35"/>
<keyword evidence="2" id="KW-1185">Reference proteome</keyword>
<organism evidence="1 2">
    <name type="scientific">Kalanchoe fedtschenkoi</name>
    <name type="common">Lavender scallops</name>
    <name type="synonym">South American air plant</name>
    <dbReference type="NCBI Taxonomy" id="63787"/>
    <lineage>
        <taxon>Eukaryota</taxon>
        <taxon>Viridiplantae</taxon>
        <taxon>Streptophyta</taxon>
        <taxon>Embryophyta</taxon>
        <taxon>Tracheophyta</taxon>
        <taxon>Spermatophyta</taxon>
        <taxon>Magnoliopsida</taxon>
        <taxon>eudicotyledons</taxon>
        <taxon>Gunneridae</taxon>
        <taxon>Pentapetalae</taxon>
        <taxon>Saxifragales</taxon>
        <taxon>Crassulaceae</taxon>
        <taxon>Kalanchoe</taxon>
    </lineage>
</organism>